<accession>A0A379F2P4</accession>
<feature type="transmembrane region" description="Helical" evidence="1">
    <location>
        <begin position="75"/>
        <end position="97"/>
    </location>
</feature>
<sequence>MSITDIEKNYNKINLWILVAITLIGLIMSQILLQQTLITPLIISAIFFIITNKIYGKLWKYFATNSPMALGKFYLVGSMLRMFLAVIITFIGILVFRGDNEKMLTYVFVFAFYYISIMFFDSVYFFRIEKNNKINNKTI</sequence>
<dbReference type="Proteomes" id="UP000254235">
    <property type="component" value="Unassembled WGS sequence"/>
</dbReference>
<keyword evidence="1" id="KW-0472">Membrane</keyword>
<evidence type="ECO:0000313" key="3">
    <source>
        <dbReference type="Proteomes" id="UP000254235"/>
    </source>
</evidence>
<keyword evidence="1" id="KW-1133">Transmembrane helix</keyword>
<evidence type="ECO:0000256" key="1">
    <source>
        <dbReference type="SAM" id="Phobius"/>
    </source>
</evidence>
<dbReference type="RefSeq" id="WP_115083375.1">
    <property type="nucleotide sequence ID" value="NZ_JABZUG010000004.1"/>
</dbReference>
<dbReference type="OrthoDB" id="1080223at2"/>
<dbReference type="EMBL" id="UGTP01000001">
    <property type="protein sequence ID" value="SUC12634.1"/>
    <property type="molecule type" value="Genomic_DNA"/>
</dbReference>
<dbReference type="AlphaFoldDB" id="A0A379F2P4"/>
<evidence type="ECO:0008006" key="4">
    <source>
        <dbReference type="Google" id="ProtNLM"/>
    </source>
</evidence>
<evidence type="ECO:0000313" key="2">
    <source>
        <dbReference type="EMBL" id="SUC12634.1"/>
    </source>
</evidence>
<protein>
    <recommendedName>
        <fullName evidence="4">ATP synthase I chain</fullName>
    </recommendedName>
</protein>
<gene>
    <name evidence="2" type="ORF">NCTC13043_01241</name>
</gene>
<dbReference type="GeneID" id="78570930"/>
<name>A0A379F2P4_9BACT</name>
<organism evidence="2 3">
    <name type="scientific">Prevotella pallens</name>
    <dbReference type="NCBI Taxonomy" id="60133"/>
    <lineage>
        <taxon>Bacteria</taxon>
        <taxon>Pseudomonadati</taxon>
        <taxon>Bacteroidota</taxon>
        <taxon>Bacteroidia</taxon>
        <taxon>Bacteroidales</taxon>
        <taxon>Prevotellaceae</taxon>
        <taxon>Prevotella</taxon>
    </lineage>
</organism>
<proteinExistence type="predicted"/>
<keyword evidence="1" id="KW-0812">Transmembrane</keyword>
<feature type="transmembrane region" description="Helical" evidence="1">
    <location>
        <begin position="103"/>
        <end position="126"/>
    </location>
</feature>
<feature type="transmembrane region" description="Helical" evidence="1">
    <location>
        <begin position="37"/>
        <end position="55"/>
    </location>
</feature>
<feature type="transmembrane region" description="Helical" evidence="1">
    <location>
        <begin position="12"/>
        <end position="31"/>
    </location>
</feature>
<reference evidence="2 3" key="1">
    <citation type="submission" date="2018-06" db="EMBL/GenBank/DDBJ databases">
        <authorList>
            <consortium name="Pathogen Informatics"/>
            <person name="Doyle S."/>
        </authorList>
    </citation>
    <scope>NUCLEOTIDE SEQUENCE [LARGE SCALE GENOMIC DNA]</scope>
    <source>
        <strain evidence="2 3">NCTC13043</strain>
    </source>
</reference>